<dbReference type="OrthoDB" id="280334at2"/>
<dbReference type="InterPro" id="IPR005648">
    <property type="entry name" value="FlgD"/>
</dbReference>
<sequence>MTTVNNVSDAGSTQSQEAVSRTVKNVLGKDDFLKLLLTQLKYQDPLEPTDNKDFIAQMAQFSALEQMTNMSDGFTKLVQMQETLFRESTVSQAVGLIGKKVEATLPDQNEPLTGFVTAMKIVDGEPRVVVNGKEIGLGYISMVLGS</sequence>
<keyword evidence="3" id="KW-0282">Flagellum</keyword>
<gene>
    <name evidence="3" type="ordered locus">TherJR_1535</name>
</gene>
<dbReference type="RefSeq" id="WP_013120403.1">
    <property type="nucleotide sequence ID" value="NC_014152.1"/>
</dbReference>
<dbReference type="AlphaFoldDB" id="D5XFG7"/>
<dbReference type="GO" id="GO:0044781">
    <property type="term" value="P:bacterial-type flagellum organization"/>
    <property type="evidence" value="ECO:0007669"/>
    <property type="project" value="UniProtKB-KW"/>
</dbReference>
<keyword evidence="3" id="KW-0966">Cell projection</keyword>
<dbReference type="Proteomes" id="UP000002377">
    <property type="component" value="Chromosome"/>
</dbReference>
<evidence type="ECO:0000256" key="2">
    <source>
        <dbReference type="ARBA" id="ARBA00022795"/>
    </source>
</evidence>
<evidence type="ECO:0000313" key="3">
    <source>
        <dbReference type="EMBL" id="ADG82388.1"/>
    </source>
</evidence>
<evidence type="ECO:0000256" key="1">
    <source>
        <dbReference type="ARBA" id="ARBA00010577"/>
    </source>
</evidence>
<reference evidence="3 4" key="1">
    <citation type="submission" date="2010-05" db="EMBL/GenBank/DDBJ databases">
        <title>Complete sequence of Thermincola sp. JR.</title>
        <authorList>
            <consortium name="US DOE Joint Genome Institute"/>
            <person name="Lucas S."/>
            <person name="Copeland A."/>
            <person name="Lapidus A."/>
            <person name="Cheng J.-F."/>
            <person name="Bruce D."/>
            <person name="Goodwin L."/>
            <person name="Pitluck S."/>
            <person name="Chertkov O."/>
            <person name="Detter J.C."/>
            <person name="Han C."/>
            <person name="Tapia R."/>
            <person name="Land M."/>
            <person name="Hauser L."/>
            <person name="Kyrpides N."/>
            <person name="Mikhailova N."/>
            <person name="Hazen T.C."/>
            <person name="Woyke T."/>
        </authorList>
    </citation>
    <scope>NUCLEOTIDE SEQUENCE [LARGE SCALE GENOMIC DNA]</scope>
    <source>
        <strain evidence="3 4">JR</strain>
    </source>
</reference>
<dbReference type="EMBL" id="CP002028">
    <property type="protein sequence ID" value="ADG82388.1"/>
    <property type="molecule type" value="Genomic_DNA"/>
</dbReference>
<dbReference type="Pfam" id="PF03963">
    <property type="entry name" value="FlgD"/>
    <property type="match status" value="1"/>
</dbReference>
<evidence type="ECO:0000313" key="4">
    <source>
        <dbReference type="Proteomes" id="UP000002377"/>
    </source>
</evidence>
<accession>D5XFG7</accession>
<organism evidence="3 4">
    <name type="scientific">Thermincola potens (strain JR)</name>
    <dbReference type="NCBI Taxonomy" id="635013"/>
    <lineage>
        <taxon>Bacteria</taxon>
        <taxon>Bacillati</taxon>
        <taxon>Bacillota</taxon>
        <taxon>Clostridia</taxon>
        <taxon>Eubacteriales</taxon>
        <taxon>Thermincolaceae</taxon>
        <taxon>Thermincola</taxon>
    </lineage>
</organism>
<protein>
    <submittedName>
        <fullName evidence="3">Flagellar hook capping protein</fullName>
    </submittedName>
</protein>
<keyword evidence="4" id="KW-1185">Reference proteome</keyword>
<keyword evidence="2" id="KW-1005">Bacterial flagellum biogenesis</keyword>
<dbReference type="STRING" id="635013.TherJR_1535"/>
<dbReference type="KEGG" id="tjr:TherJR_1535"/>
<dbReference type="eggNOG" id="COG1843">
    <property type="taxonomic scope" value="Bacteria"/>
</dbReference>
<dbReference type="HOGENOM" id="CLU_047535_1_0_9"/>
<proteinExistence type="inferred from homology"/>
<comment type="similarity">
    <text evidence="1">Belongs to the FlgD family.</text>
</comment>
<keyword evidence="3" id="KW-0969">Cilium</keyword>
<name>D5XFG7_THEPJ</name>